<dbReference type="Proteomes" id="UP000316443">
    <property type="component" value="Unassembled WGS sequence"/>
</dbReference>
<dbReference type="GO" id="GO:0019898">
    <property type="term" value="C:extrinsic component of membrane"/>
    <property type="evidence" value="ECO:0007669"/>
    <property type="project" value="InterPro"/>
</dbReference>
<dbReference type="InterPro" id="IPR010527">
    <property type="entry name" value="PSII_PsbU"/>
</dbReference>
<reference evidence="8 9" key="1">
    <citation type="submission" date="2019-01" db="EMBL/GenBank/DDBJ databases">
        <title>Coherence of Microcystis species and biogeography revealed through population genomics.</title>
        <authorList>
            <person name="Perez-Carrascal O.M."/>
            <person name="Terrat Y."/>
            <person name="Giani A."/>
            <person name="Fortin N."/>
            <person name="Tromas N."/>
            <person name="Shapiro B.J."/>
        </authorList>
    </citation>
    <scope>NUCLEOTIDE SEQUENCE [LARGE SCALE GENOMIC DNA]</scope>
    <source>
        <strain evidence="8">Ma_QC_C_20070703_M131</strain>
    </source>
</reference>
<dbReference type="EMBL" id="SFCA01000087">
    <property type="protein sequence ID" value="TRT56391.1"/>
    <property type="molecule type" value="Genomic_DNA"/>
</dbReference>
<keyword evidence="6 7" id="KW-0604">Photosystem II</keyword>
<evidence type="ECO:0000313" key="8">
    <source>
        <dbReference type="EMBL" id="TRT56391.1"/>
    </source>
</evidence>
<comment type="function">
    <text evidence="7">One of the extrinsic, lumenal subunits of photosystem II (PSII). PSII is a light-driven water plastoquinone oxidoreductase, using light energy to abstract electrons from H(2)O, generating a proton gradient subsequently used for ATP formation. The extrinsic proteins stabilize the structure of photosystem II oxygen-evolving complex (OEC), the ion environment of oxygen evolution and protect the OEC against heat-induced inactivation.</text>
</comment>
<protein>
    <recommendedName>
        <fullName evidence="7">Photosystem II extrinsic protein U</fullName>
        <shortName evidence="7">PSII-U</shortName>
        <shortName evidence="7">PsbU</shortName>
    </recommendedName>
    <alternativeName>
        <fullName evidence="7">Photosystem II 12 kDa extrinsic protein</fullName>
        <shortName evidence="7">PS II complex 12 kDa extrinsic protein</shortName>
    </alternativeName>
</protein>
<evidence type="ECO:0000256" key="1">
    <source>
        <dbReference type="ARBA" id="ARBA00004170"/>
    </source>
</evidence>
<comment type="caution">
    <text evidence="8">The sequence shown here is derived from an EMBL/GenBank/DDBJ whole genome shotgun (WGS) entry which is preliminary data.</text>
</comment>
<gene>
    <name evidence="7 8" type="primary">psbU</name>
    <name evidence="8" type="ORF">EWV85_08085</name>
</gene>
<keyword evidence="7" id="KW-0602">Photosynthesis</keyword>
<dbReference type="HAMAP" id="MF_00589">
    <property type="entry name" value="PSII_PsbU"/>
    <property type="match status" value="1"/>
</dbReference>
<dbReference type="GO" id="GO:0015979">
    <property type="term" value="P:photosynthesis"/>
    <property type="evidence" value="ECO:0007669"/>
    <property type="project" value="UniProtKB-UniRule"/>
</dbReference>
<dbReference type="NCBIfam" id="NF002708">
    <property type="entry name" value="PRK02515.1"/>
    <property type="match status" value="1"/>
</dbReference>
<comment type="similarity">
    <text evidence="2 7">Belongs to the PsbU family.</text>
</comment>
<dbReference type="GO" id="GO:0031676">
    <property type="term" value="C:plasma membrane-derived thylakoid membrane"/>
    <property type="evidence" value="ECO:0007669"/>
    <property type="project" value="UniProtKB-SubCell"/>
</dbReference>
<dbReference type="SUPFAM" id="SSF81585">
    <property type="entry name" value="PsbU/PolX domain-like"/>
    <property type="match status" value="1"/>
</dbReference>
<evidence type="ECO:0000256" key="3">
    <source>
        <dbReference type="ARBA" id="ARBA00022982"/>
    </source>
</evidence>
<evidence type="ECO:0000256" key="5">
    <source>
        <dbReference type="ARBA" id="ARBA00023136"/>
    </source>
</evidence>
<name>A0A551Y5Z2_MICAE</name>
<evidence type="ECO:0000256" key="4">
    <source>
        <dbReference type="ARBA" id="ARBA00023078"/>
    </source>
</evidence>
<dbReference type="GO" id="GO:0042549">
    <property type="term" value="P:photosystem II stabilization"/>
    <property type="evidence" value="ECO:0007669"/>
    <property type="project" value="InterPro"/>
</dbReference>
<evidence type="ECO:0000313" key="9">
    <source>
        <dbReference type="Proteomes" id="UP000316443"/>
    </source>
</evidence>
<comment type="subcellular location">
    <subcellularLocation>
        <location evidence="7">Cellular thylakoid membrane</location>
        <topology evidence="7">Peripheral membrane protein</topology>
        <orientation evidence="7">Lumenal side</orientation>
    </subcellularLocation>
    <subcellularLocation>
        <location evidence="1">Membrane</location>
        <topology evidence="1">Peripheral membrane protein</topology>
    </subcellularLocation>
</comment>
<keyword evidence="4 7" id="KW-0793">Thylakoid</keyword>
<evidence type="ECO:0000256" key="2">
    <source>
        <dbReference type="ARBA" id="ARBA00010827"/>
    </source>
</evidence>
<comment type="subunit">
    <text evidence="7">PSII is composed of 1 copy each of membrane proteins PsbA, PsbB, PsbC, PsbD, PsbE, PsbF, PsbH, PsbI, PsbJ, PsbK, PsbL, PsbM, PsbT, PsbX, PsbY, PsbZ, Psb30/Ycf12, peripheral proteins PsbO, CyanoQ (PsbQ), PsbU, PsbV and a large number of cofactors. It forms dimeric complexes.</text>
</comment>
<sequence>MKNLVRLLAVIALIIGSFWGKVPAQALNLTSIALPSPPVAVLNAADAKLTTEFGAKIDLNNSDIRDFRDLRGFYPNLAGKIIKNAPYQEVEDVLNIPGLSATQKERLQANLEKFTVTEPSKEFIEGDDRFNPGVY</sequence>
<dbReference type="Pfam" id="PF06514">
    <property type="entry name" value="PsbU"/>
    <property type="match status" value="1"/>
</dbReference>
<evidence type="ECO:0000256" key="7">
    <source>
        <dbReference type="HAMAP-Rule" id="MF_00589"/>
    </source>
</evidence>
<keyword evidence="5 7" id="KW-0472">Membrane</keyword>
<keyword evidence="3 7" id="KW-0249">Electron transport</keyword>
<accession>A0A551Y5Z2</accession>
<keyword evidence="7" id="KW-0813">Transport</keyword>
<proteinExistence type="inferred from homology"/>
<dbReference type="GO" id="GO:0009654">
    <property type="term" value="C:photosystem II oxygen evolving complex"/>
    <property type="evidence" value="ECO:0007669"/>
    <property type="project" value="InterPro"/>
</dbReference>
<organism evidence="8 9">
    <name type="scientific">Microcystis aeruginosa Ma_QC_C_20070703_M131</name>
    <dbReference type="NCBI Taxonomy" id="2486263"/>
    <lineage>
        <taxon>Bacteria</taxon>
        <taxon>Bacillati</taxon>
        <taxon>Cyanobacteriota</taxon>
        <taxon>Cyanophyceae</taxon>
        <taxon>Oscillatoriophycideae</taxon>
        <taxon>Chroococcales</taxon>
        <taxon>Microcystaceae</taxon>
        <taxon>Microcystis</taxon>
    </lineage>
</organism>
<dbReference type="Gene3D" id="1.10.150.320">
    <property type="entry name" value="Photosystem II 12 kDa extrinsic protein"/>
    <property type="match status" value="1"/>
</dbReference>
<dbReference type="AlphaFoldDB" id="A0A551Y5Z2"/>
<evidence type="ECO:0000256" key="6">
    <source>
        <dbReference type="ARBA" id="ARBA00023276"/>
    </source>
</evidence>